<feature type="compositionally biased region" description="Acidic residues" evidence="5">
    <location>
        <begin position="603"/>
        <end position="636"/>
    </location>
</feature>
<dbReference type="Pfam" id="PF00350">
    <property type="entry name" value="Dynamin_N"/>
    <property type="match status" value="1"/>
</dbReference>
<feature type="coiled-coil region" evidence="4">
    <location>
        <begin position="1089"/>
        <end position="1116"/>
    </location>
</feature>
<dbReference type="Proteomes" id="UP000654075">
    <property type="component" value="Unassembled WGS sequence"/>
</dbReference>
<dbReference type="PANTHER" id="PTHR36681">
    <property type="entry name" value="NUCLEAR GTPASE, GERMINAL CENTER-ASSOCIATED, TANDEM DUPLICATE 3"/>
    <property type="match status" value="1"/>
</dbReference>
<dbReference type="SUPFAM" id="SSF52540">
    <property type="entry name" value="P-loop containing nucleoside triphosphate hydrolases"/>
    <property type="match status" value="1"/>
</dbReference>
<sequence length="1391" mass="151884">DPSLVELTQSTRSRLPAAVAESWGRARQRANCGLFTEVQHAWVSVDSTLYLWDYCQENPAVLSVPADSAIISVAACAPRAGVFAASLDQSGPQVVLVLATKLTVSLVGLGIASSAHSAISMGKKAVGKAPPKKPHLRRGSPSAKQGAGKAAKQPSGKRRGPAASAPQSKRPCTAEWPRSDEPVYEALSTAPVDLSHPPKSHGSSVSLQDLDLTRTIALVDELPQKVSVIARHALRDALLQHELDASTFLMNPSTATTALLSQQVPAGAVIHWENHLKQLAAGGILGAPEQRQPFLRRGASVPELAYEPPLPLQAGDWLRGSLGGNGLVLVVGQSSEICVVLLTSKVKSGAYLLQSKCHYTVKLADTSRFHWTLLVTSECKEGESITLKGTLAARGCLVENCKLAWSEQSMETKGNLILHRNRTDTVRQAHWRQLASACRRSRQICQASALRLLGKAAADVADFSEDVVPVQQTETKKSKQVQDGRGNHETTKSQVSYGNLITWIREEPEVPKPQKTCGHTDSQEVEGKPDKAEDEDPEQEAMEEEALSGDEEVCVDVEERDEEENNHEQGKQDANIEKDEGQKAQDAEDEQPSPSSPSSSSSGEDEQDAEDEEGDKEDEEDDDEEQKAGEVEDEEMKEWHQQLHNLLESAEQKQDYTILFLGSSGAGKSKLINCIVGEGELLPTDGEGAGVTATPIELHHESCHLPSAAEPFPIRYRLELELLSQDEFRTRCEAAVQEITQFWVTCEKAVETFSQKPPSNDEDAAVARQSHDWLEAVFGLEALAQEAWPKAGHVAFQQLPRFLVSPPPLKQSYQTSESLAEALGRALTNQGSLHLNSLLGAGGSCKDSVTCSASHDSGGAKSLGPVVGGIPVPTPQVVLMGSAGQLWPLVKVARLFGPWLVPGVVLVDLPGCRDSNTARGEVAMRYWSSPPPDFVCICSRADRAATDKQALDLLNKAYRDLPSGRQADIVTKCDDMNREELVRKYRLPDSTTKEAAAVKRNSIIYQQLQKHCSDVHLVSAMDYARCCGLEDGRPSTFLRAEPTGVDALRGALISKALSKHAERSDLLLERCLAQLANMKMQLTAASGPELRQKKAKRQLEEECAKLRQVLDEHVQIAATLAAQQLDSLQSSIKQALEDSSRCLPRKADKWSSLDVHANTYRALVEKDGVHNSHDIPEDICKPITGSVDETWKQLFEMLPKTTSDLFQQLVEVADRAVASFGAQLPLQVQPQAQALGESKLNCVKVELRAKISALEEKLVSRRQNYAEDAWACIRSEISKALRSAQAQSGRGSTDARQDCVRRDMKSLTLQNVLRAPGESAQDASSLLQEFMIAMANQFLEGFKDAFKALFRKHQQEGVLRQQRELFLSKLAAELPRVESARLWAKGVVPIE</sequence>
<keyword evidence="4" id="KW-0175">Coiled coil</keyword>
<feature type="domain" description="Dynamin N-terminal" evidence="6">
    <location>
        <begin position="658"/>
        <end position="955"/>
    </location>
</feature>
<evidence type="ECO:0000313" key="10">
    <source>
        <dbReference type="Proteomes" id="UP000654075"/>
    </source>
</evidence>
<gene>
    <name evidence="9" type="ORF">PGLA1383_LOCUS24594</name>
</gene>
<feature type="compositionally biased region" description="Basic and acidic residues" evidence="5">
    <location>
        <begin position="474"/>
        <end position="491"/>
    </location>
</feature>
<proteinExistence type="predicted"/>
<dbReference type="InterPro" id="IPR045063">
    <property type="entry name" value="Dynamin_N"/>
</dbReference>
<dbReference type="EMBL" id="CAJNNV010019546">
    <property type="protein sequence ID" value="CAE8606613.1"/>
    <property type="molecule type" value="Genomic_DNA"/>
</dbReference>
<evidence type="ECO:0000259" key="7">
    <source>
        <dbReference type="Pfam" id="PF08801"/>
    </source>
</evidence>
<evidence type="ECO:0000259" key="6">
    <source>
        <dbReference type="Pfam" id="PF00350"/>
    </source>
</evidence>
<protein>
    <submittedName>
        <fullName evidence="9">Uncharacterized protein</fullName>
    </submittedName>
</protein>
<evidence type="ECO:0000256" key="5">
    <source>
        <dbReference type="SAM" id="MobiDB-lite"/>
    </source>
</evidence>
<dbReference type="InterPro" id="IPR056024">
    <property type="entry name" value="DUF7605"/>
</dbReference>
<evidence type="ECO:0000256" key="2">
    <source>
        <dbReference type="ARBA" id="ARBA00022448"/>
    </source>
</evidence>
<evidence type="ECO:0000256" key="1">
    <source>
        <dbReference type="ARBA" id="ARBA00004123"/>
    </source>
</evidence>
<feature type="domain" description="DUF7605" evidence="8">
    <location>
        <begin position="1145"/>
        <end position="1306"/>
    </location>
</feature>
<feature type="compositionally biased region" description="Acidic residues" evidence="5">
    <location>
        <begin position="532"/>
        <end position="565"/>
    </location>
</feature>
<feature type="domain" description="Nucleoporin Nup133/Nup155-like N-terminal" evidence="7">
    <location>
        <begin position="12"/>
        <end position="109"/>
    </location>
</feature>
<feature type="compositionally biased region" description="Basic and acidic residues" evidence="5">
    <location>
        <begin position="566"/>
        <end position="586"/>
    </location>
</feature>
<keyword evidence="3" id="KW-0539">Nucleus</keyword>
<dbReference type="InterPro" id="IPR027417">
    <property type="entry name" value="P-loop_NTPase"/>
</dbReference>
<keyword evidence="2" id="KW-0813">Transport</keyword>
<keyword evidence="10" id="KW-1185">Reference proteome</keyword>
<dbReference type="GO" id="GO:0005635">
    <property type="term" value="C:nuclear envelope"/>
    <property type="evidence" value="ECO:0007669"/>
    <property type="project" value="UniProtKB-ARBA"/>
</dbReference>
<organism evidence="9 10">
    <name type="scientific">Polarella glacialis</name>
    <name type="common">Dinoflagellate</name>
    <dbReference type="NCBI Taxonomy" id="89957"/>
    <lineage>
        <taxon>Eukaryota</taxon>
        <taxon>Sar</taxon>
        <taxon>Alveolata</taxon>
        <taxon>Dinophyceae</taxon>
        <taxon>Suessiales</taxon>
        <taxon>Suessiaceae</taxon>
        <taxon>Polarella</taxon>
    </lineage>
</organism>
<evidence type="ECO:0000256" key="4">
    <source>
        <dbReference type="SAM" id="Coils"/>
    </source>
</evidence>
<accession>A0A813EXY3</accession>
<dbReference type="PANTHER" id="PTHR36681:SF3">
    <property type="entry name" value="NUCLEAR GTPASE, GERMINAL CENTER-ASSOCIATED, TANDEM DUPLICATE 3"/>
    <property type="match status" value="1"/>
</dbReference>
<name>A0A813EXY3_POLGL</name>
<dbReference type="OrthoDB" id="338970at2759"/>
<dbReference type="InterPro" id="IPR014908">
    <property type="entry name" value="Nucleoporin_Nup133/Nup155_N"/>
</dbReference>
<evidence type="ECO:0000259" key="8">
    <source>
        <dbReference type="Pfam" id="PF24564"/>
    </source>
</evidence>
<reference evidence="9" key="1">
    <citation type="submission" date="2021-02" db="EMBL/GenBank/DDBJ databases">
        <authorList>
            <person name="Dougan E. K."/>
            <person name="Rhodes N."/>
            <person name="Thang M."/>
            <person name="Chan C."/>
        </authorList>
    </citation>
    <scope>NUCLEOTIDE SEQUENCE</scope>
</reference>
<feature type="compositionally biased region" description="Low complexity" evidence="5">
    <location>
        <begin position="592"/>
        <end position="602"/>
    </location>
</feature>
<evidence type="ECO:0000256" key="3">
    <source>
        <dbReference type="ARBA" id="ARBA00023242"/>
    </source>
</evidence>
<dbReference type="Pfam" id="PF08801">
    <property type="entry name" value="Nucleoporin_N"/>
    <property type="match status" value="1"/>
</dbReference>
<comment type="caution">
    <text evidence="9">The sequence shown here is derived from an EMBL/GenBank/DDBJ whole genome shotgun (WGS) entry which is preliminary data.</text>
</comment>
<comment type="subcellular location">
    <subcellularLocation>
        <location evidence="1">Nucleus</location>
    </subcellularLocation>
</comment>
<feature type="compositionally biased region" description="Basic and acidic residues" evidence="5">
    <location>
        <begin position="521"/>
        <end position="531"/>
    </location>
</feature>
<dbReference type="Gene3D" id="3.40.50.300">
    <property type="entry name" value="P-loop containing nucleotide triphosphate hydrolases"/>
    <property type="match status" value="1"/>
</dbReference>
<evidence type="ECO:0000313" key="9">
    <source>
        <dbReference type="EMBL" id="CAE8606613.1"/>
    </source>
</evidence>
<feature type="region of interest" description="Disordered" evidence="5">
    <location>
        <begin position="122"/>
        <end position="178"/>
    </location>
</feature>
<dbReference type="Pfam" id="PF24564">
    <property type="entry name" value="DUF7605"/>
    <property type="match status" value="1"/>
</dbReference>
<feature type="compositionally biased region" description="Low complexity" evidence="5">
    <location>
        <begin position="139"/>
        <end position="154"/>
    </location>
</feature>
<feature type="region of interest" description="Disordered" evidence="5">
    <location>
        <begin position="470"/>
        <end position="638"/>
    </location>
</feature>
<feature type="non-terminal residue" evidence="9">
    <location>
        <position position="1"/>
    </location>
</feature>